<protein>
    <submittedName>
        <fullName evidence="1">Uncharacterized protein</fullName>
    </submittedName>
</protein>
<dbReference type="EMBL" id="CP029188">
    <property type="protein sequence ID" value="AWI32145.1"/>
    <property type="molecule type" value="Genomic_DNA"/>
</dbReference>
<name>A0A2S1T0G4_9ACTN</name>
<gene>
    <name evidence="1" type="ORF">DDW44_27620</name>
</gene>
<dbReference type="KEGG" id="stir:DDW44_27620"/>
<evidence type="ECO:0000313" key="2">
    <source>
        <dbReference type="Proteomes" id="UP000244900"/>
    </source>
</evidence>
<evidence type="ECO:0000313" key="1">
    <source>
        <dbReference type="EMBL" id="AWI32145.1"/>
    </source>
</evidence>
<sequence length="64" mass="6303">MTFSTGEAGSPVIDCEAGAGFGEGSPGAAANATEEVAAAPSIAALAATTDMSLRPEPFKMIPFN</sequence>
<dbReference type="Proteomes" id="UP000244900">
    <property type="component" value="Chromosome"/>
</dbReference>
<reference evidence="1 2" key="1">
    <citation type="submission" date="2018-05" db="EMBL/GenBank/DDBJ databases">
        <title>Complete genome sequence of sponge-derived Streptomyces sp. HNM0039.</title>
        <authorList>
            <person name="Huang X."/>
            <person name="Zhou S."/>
        </authorList>
    </citation>
    <scope>NUCLEOTIDE SEQUENCE [LARGE SCALE GENOMIC DNA]</scope>
    <source>
        <strain evidence="1 2">HNM0039</strain>
    </source>
</reference>
<keyword evidence="2" id="KW-1185">Reference proteome</keyword>
<organism evidence="1 2">
    <name type="scientific">Streptomyces tirandamycinicus</name>
    <dbReference type="NCBI Taxonomy" id="2174846"/>
    <lineage>
        <taxon>Bacteria</taxon>
        <taxon>Bacillati</taxon>
        <taxon>Actinomycetota</taxon>
        <taxon>Actinomycetes</taxon>
        <taxon>Kitasatosporales</taxon>
        <taxon>Streptomycetaceae</taxon>
        <taxon>Streptomyces</taxon>
    </lineage>
</organism>
<accession>A0A2S1T0G4</accession>
<dbReference type="AlphaFoldDB" id="A0A2S1T0G4"/>
<proteinExistence type="predicted"/>